<dbReference type="PANTHER" id="PTHR43630">
    <property type="entry name" value="POLY-BETA-1,6-N-ACETYL-D-GLUCOSAMINE SYNTHASE"/>
    <property type="match status" value="1"/>
</dbReference>
<dbReference type="PANTHER" id="PTHR43630:SF1">
    <property type="entry name" value="POLY-BETA-1,6-N-ACETYL-D-GLUCOSAMINE SYNTHASE"/>
    <property type="match status" value="1"/>
</dbReference>
<feature type="transmembrane region" description="Helical" evidence="4">
    <location>
        <begin position="6"/>
        <end position="25"/>
    </location>
</feature>
<dbReference type="EMBL" id="BMPP01000007">
    <property type="protein sequence ID" value="GGK26287.1"/>
    <property type="molecule type" value="Genomic_DNA"/>
</dbReference>
<feature type="transmembrane region" description="Helical" evidence="4">
    <location>
        <begin position="326"/>
        <end position="347"/>
    </location>
</feature>
<evidence type="ECO:0000313" key="6">
    <source>
        <dbReference type="Proteomes" id="UP000647587"/>
    </source>
</evidence>
<keyword evidence="4" id="KW-1133">Transmembrane helix</keyword>
<evidence type="ECO:0000313" key="5">
    <source>
        <dbReference type="EMBL" id="GGK26287.1"/>
    </source>
</evidence>
<feature type="transmembrane region" description="Helical" evidence="4">
    <location>
        <begin position="359"/>
        <end position="377"/>
    </location>
</feature>
<dbReference type="RefSeq" id="WP_189007635.1">
    <property type="nucleotide sequence ID" value="NZ_BMPP01000007.1"/>
</dbReference>
<organism evidence="5 6">
    <name type="scientific">Deinococcus malanensis</name>
    <dbReference type="NCBI Taxonomy" id="1706855"/>
    <lineage>
        <taxon>Bacteria</taxon>
        <taxon>Thermotogati</taxon>
        <taxon>Deinococcota</taxon>
        <taxon>Deinococci</taxon>
        <taxon>Deinococcales</taxon>
        <taxon>Deinococcaceae</taxon>
        <taxon>Deinococcus</taxon>
    </lineage>
</organism>
<dbReference type="Pfam" id="PF13641">
    <property type="entry name" value="Glyco_tranf_2_3"/>
    <property type="match status" value="1"/>
</dbReference>
<reference evidence="6" key="1">
    <citation type="journal article" date="2019" name="Int. J. Syst. Evol. Microbiol.">
        <title>The Global Catalogue of Microorganisms (GCM) 10K type strain sequencing project: providing services to taxonomists for standard genome sequencing and annotation.</title>
        <authorList>
            <consortium name="The Broad Institute Genomics Platform"/>
            <consortium name="The Broad Institute Genome Sequencing Center for Infectious Disease"/>
            <person name="Wu L."/>
            <person name="Ma J."/>
        </authorList>
    </citation>
    <scope>NUCLEOTIDE SEQUENCE [LARGE SCALE GENOMIC DNA]</scope>
    <source>
        <strain evidence="6">JCM 30331</strain>
    </source>
</reference>
<evidence type="ECO:0000256" key="3">
    <source>
        <dbReference type="ARBA" id="ARBA00022679"/>
    </source>
</evidence>
<feature type="transmembrane region" description="Helical" evidence="4">
    <location>
        <begin position="284"/>
        <end position="306"/>
    </location>
</feature>
<keyword evidence="6" id="KW-1185">Reference proteome</keyword>
<dbReference type="CDD" id="cd06423">
    <property type="entry name" value="CESA_like"/>
    <property type="match status" value="1"/>
</dbReference>
<name>A0ABQ2EV52_9DEIO</name>
<keyword evidence="4" id="KW-0812">Transmembrane</keyword>
<dbReference type="Gene3D" id="3.90.550.10">
    <property type="entry name" value="Spore Coat Polysaccharide Biosynthesis Protein SpsA, Chain A"/>
    <property type="match status" value="1"/>
</dbReference>
<comment type="caution">
    <text evidence="5">The sequence shown here is derived from an EMBL/GenBank/DDBJ whole genome shotgun (WGS) entry which is preliminary data.</text>
</comment>
<dbReference type="Proteomes" id="UP000647587">
    <property type="component" value="Unassembled WGS sequence"/>
</dbReference>
<keyword evidence="3" id="KW-0808">Transferase</keyword>
<dbReference type="InterPro" id="IPR029044">
    <property type="entry name" value="Nucleotide-diphossugar_trans"/>
</dbReference>
<accession>A0ABQ2EV52</accession>
<protein>
    <recommendedName>
        <fullName evidence="7">Glycosyl transferase</fullName>
    </recommendedName>
</protein>
<comment type="similarity">
    <text evidence="1">Belongs to the glycosyltransferase 2 family.</text>
</comment>
<evidence type="ECO:0000256" key="1">
    <source>
        <dbReference type="ARBA" id="ARBA00006739"/>
    </source>
</evidence>
<gene>
    <name evidence="5" type="ORF">GCM10008955_20070</name>
</gene>
<evidence type="ECO:0000256" key="2">
    <source>
        <dbReference type="ARBA" id="ARBA00022676"/>
    </source>
</evidence>
<sequence>MIVVLTVVIVLLLIKAILTVVLAVAHRRRAQRQWAELPATPLGVTVMIAAYNEEVGITGTLTSVLSEALDELQVLVVDDGSSDGTAAAVERTAQLDPRVQLIRQDNTGKAGALNHALQYVRYPVAVSVDADSAIAPGTLAALARHFHDPRVGAVAGDVRVAGDAKLITHVQDMEYTVGQHMEKRAQCMLGTVSVVPGAAGAFRTELLRELGGYSRDTLTEDMDLTIAIAAAGYEVRFEPRALSFTEPPQALKHLWRQRMRWMYGTFQTMIKYRHLMFNPRAGKVGLLTLPYMLLYGLVLGGVGPLIDIAAVSILVQYSTFDAVWPIIAHVLVDFVIVGAALALGGASWRMLIYTPTQRFFLRPFVAIVVMMTCWTFLRRRNVHWNKLPRVGLNMAMTNPAARTPAMSPAAAIAPATLPLPMPVGTGPEERAS</sequence>
<keyword evidence="4" id="KW-0472">Membrane</keyword>
<keyword evidence="2" id="KW-0328">Glycosyltransferase</keyword>
<evidence type="ECO:0000256" key="4">
    <source>
        <dbReference type="SAM" id="Phobius"/>
    </source>
</evidence>
<evidence type="ECO:0008006" key="7">
    <source>
        <dbReference type="Google" id="ProtNLM"/>
    </source>
</evidence>
<dbReference type="SUPFAM" id="SSF53448">
    <property type="entry name" value="Nucleotide-diphospho-sugar transferases"/>
    <property type="match status" value="1"/>
</dbReference>
<proteinExistence type="inferred from homology"/>